<dbReference type="EMBL" id="RBKU01000001">
    <property type="protein sequence ID" value="RKR85206.1"/>
    <property type="molecule type" value="Genomic_DNA"/>
</dbReference>
<sequence length="57" mass="6623">MDEPQIGGIDNNKINIHEYYEVEHWTKELHTTIEALKLAVKNVGTSIVDIKRYLNNN</sequence>
<proteinExistence type="predicted"/>
<dbReference type="InterPro" id="IPR022037">
    <property type="entry name" value="DUF3606"/>
</dbReference>
<accession>A0A495J891</accession>
<gene>
    <name evidence="1" type="ORF">BDD43_5468</name>
</gene>
<protein>
    <submittedName>
        <fullName evidence="1">Uncharacterized protein DUF3606</fullName>
    </submittedName>
</protein>
<dbReference type="Pfam" id="PF12244">
    <property type="entry name" value="DUF3606"/>
    <property type="match status" value="1"/>
</dbReference>
<comment type="caution">
    <text evidence="1">The sequence shown here is derived from an EMBL/GenBank/DDBJ whole genome shotgun (WGS) entry which is preliminary data.</text>
</comment>
<dbReference type="AlphaFoldDB" id="A0A495J891"/>
<organism evidence="1 2">
    <name type="scientific">Mucilaginibacter gracilis</name>
    <dbReference type="NCBI Taxonomy" id="423350"/>
    <lineage>
        <taxon>Bacteria</taxon>
        <taxon>Pseudomonadati</taxon>
        <taxon>Bacteroidota</taxon>
        <taxon>Sphingobacteriia</taxon>
        <taxon>Sphingobacteriales</taxon>
        <taxon>Sphingobacteriaceae</taxon>
        <taxon>Mucilaginibacter</taxon>
    </lineage>
</organism>
<dbReference type="Proteomes" id="UP000268007">
    <property type="component" value="Unassembled WGS sequence"/>
</dbReference>
<evidence type="ECO:0000313" key="2">
    <source>
        <dbReference type="Proteomes" id="UP000268007"/>
    </source>
</evidence>
<name>A0A495J891_9SPHI</name>
<reference evidence="1 2" key="1">
    <citation type="submission" date="2018-10" db="EMBL/GenBank/DDBJ databases">
        <title>Genomic Encyclopedia of Archaeal and Bacterial Type Strains, Phase II (KMG-II): from individual species to whole genera.</title>
        <authorList>
            <person name="Goeker M."/>
        </authorList>
    </citation>
    <scope>NUCLEOTIDE SEQUENCE [LARGE SCALE GENOMIC DNA]</scope>
    <source>
        <strain evidence="1 2">DSM 18602</strain>
    </source>
</reference>
<keyword evidence="2" id="KW-1185">Reference proteome</keyword>
<evidence type="ECO:0000313" key="1">
    <source>
        <dbReference type="EMBL" id="RKR85206.1"/>
    </source>
</evidence>